<dbReference type="STRING" id="634771.SAMN04488128_102930"/>
<protein>
    <submittedName>
        <fullName evidence="2">Protoglobin</fullName>
    </submittedName>
</protein>
<evidence type="ECO:0000313" key="2">
    <source>
        <dbReference type="EMBL" id="SKA12144.1"/>
    </source>
</evidence>
<keyword evidence="3" id="KW-1185">Reference proteome</keyword>
<feature type="domain" description="Globin-sensor" evidence="1">
    <location>
        <begin position="26"/>
        <end position="183"/>
    </location>
</feature>
<name>A0A1T4R7Z9_9BACT</name>
<dbReference type="GO" id="GO:0020037">
    <property type="term" value="F:heme binding"/>
    <property type="evidence" value="ECO:0007669"/>
    <property type="project" value="InterPro"/>
</dbReference>
<evidence type="ECO:0000259" key="1">
    <source>
        <dbReference type="Pfam" id="PF11563"/>
    </source>
</evidence>
<dbReference type="AlphaFoldDB" id="A0A1T4R7Z9"/>
<organism evidence="2 3">
    <name type="scientific">Chitinophaga eiseniae</name>
    <dbReference type="NCBI Taxonomy" id="634771"/>
    <lineage>
        <taxon>Bacteria</taxon>
        <taxon>Pseudomonadati</taxon>
        <taxon>Bacteroidota</taxon>
        <taxon>Chitinophagia</taxon>
        <taxon>Chitinophagales</taxon>
        <taxon>Chitinophagaceae</taxon>
        <taxon>Chitinophaga</taxon>
    </lineage>
</organism>
<proteinExistence type="predicted"/>
<dbReference type="Proteomes" id="UP000190367">
    <property type="component" value="Unassembled WGS sequence"/>
</dbReference>
<dbReference type="InterPro" id="IPR044398">
    <property type="entry name" value="Globin-sensor_dom"/>
</dbReference>
<accession>A0A1T4R7Z9</accession>
<dbReference type="InterPro" id="IPR009050">
    <property type="entry name" value="Globin-like_sf"/>
</dbReference>
<dbReference type="Pfam" id="PF11563">
    <property type="entry name" value="Protoglobin"/>
    <property type="match status" value="1"/>
</dbReference>
<dbReference type="Gene3D" id="1.10.490.10">
    <property type="entry name" value="Globins"/>
    <property type="match status" value="1"/>
</dbReference>
<dbReference type="GO" id="GO:0019825">
    <property type="term" value="F:oxygen binding"/>
    <property type="evidence" value="ECO:0007669"/>
    <property type="project" value="InterPro"/>
</dbReference>
<dbReference type="RefSeq" id="WP_078669429.1">
    <property type="nucleotide sequence ID" value="NZ_FUWZ01000002.1"/>
</dbReference>
<reference evidence="3" key="1">
    <citation type="submission" date="2017-02" db="EMBL/GenBank/DDBJ databases">
        <authorList>
            <person name="Varghese N."/>
            <person name="Submissions S."/>
        </authorList>
    </citation>
    <scope>NUCLEOTIDE SEQUENCE [LARGE SCALE GENOMIC DNA]</scope>
    <source>
        <strain evidence="3">DSM 22224</strain>
    </source>
</reference>
<dbReference type="SUPFAM" id="SSF46458">
    <property type="entry name" value="Globin-like"/>
    <property type="match status" value="1"/>
</dbReference>
<dbReference type="OrthoDB" id="9780134at2"/>
<evidence type="ECO:0000313" key="3">
    <source>
        <dbReference type="Proteomes" id="UP000190367"/>
    </source>
</evidence>
<dbReference type="InterPro" id="IPR012292">
    <property type="entry name" value="Globin/Proto"/>
</dbReference>
<dbReference type="EMBL" id="FUWZ01000002">
    <property type="protein sequence ID" value="SKA12144.1"/>
    <property type="molecule type" value="Genomic_DNA"/>
</dbReference>
<gene>
    <name evidence="2" type="ORF">SAMN04488128_102930</name>
</gene>
<sequence>MINAAERSSMIPEPQSTSVDAQVLIKIKRMMLFTQEDEQYLTMAGAILAPHAEEILNRWYERIVNNNYLSHYFTNSGSPDLDYLNGLRPHFKAWITALCDRGDSHRWWEFEERIARQLQLRHVPLDDLHAISPVYLRYMTTFVFPVSEAGRYFIDHAGYDATETAAMHQAWFKAVSLSALLWIYPEGQPAPF</sequence>